<dbReference type="EMBL" id="NXLX01000009">
    <property type="protein sequence ID" value="RDU73604.1"/>
    <property type="molecule type" value="Genomic_DNA"/>
</dbReference>
<dbReference type="RefSeq" id="WP_115579076.1">
    <property type="nucleotide sequence ID" value="NZ_NXLX01000009.1"/>
</dbReference>
<organism evidence="2 3">
    <name type="scientific">Helicobacter anseris</name>
    <dbReference type="NCBI Taxonomy" id="375926"/>
    <lineage>
        <taxon>Bacteria</taxon>
        <taxon>Pseudomonadati</taxon>
        <taxon>Campylobacterota</taxon>
        <taxon>Epsilonproteobacteria</taxon>
        <taxon>Campylobacterales</taxon>
        <taxon>Helicobacteraceae</taxon>
        <taxon>Helicobacter</taxon>
    </lineage>
</organism>
<accession>A0A3D8J9Q9</accession>
<proteinExistence type="predicted"/>
<feature type="domain" description="MaoC-like" evidence="1">
    <location>
        <begin position="13"/>
        <end position="105"/>
    </location>
</feature>
<dbReference type="GO" id="GO:0019171">
    <property type="term" value="F:(3R)-hydroxyacyl-[acyl-carrier-protein] dehydratase activity"/>
    <property type="evidence" value="ECO:0007669"/>
    <property type="project" value="TreeGrafter"/>
</dbReference>
<dbReference type="InterPro" id="IPR002539">
    <property type="entry name" value="MaoC-like_dom"/>
</dbReference>
<dbReference type="InterPro" id="IPR050965">
    <property type="entry name" value="UPF0336/Enoyl-CoA_hydratase"/>
</dbReference>
<name>A0A3D8J9Q9_9HELI</name>
<dbReference type="SUPFAM" id="SSF54637">
    <property type="entry name" value="Thioesterase/thiol ester dehydrase-isomerase"/>
    <property type="match status" value="1"/>
</dbReference>
<gene>
    <name evidence="2" type="ORF">CQA57_04700</name>
</gene>
<evidence type="ECO:0000259" key="1">
    <source>
        <dbReference type="Pfam" id="PF01575"/>
    </source>
</evidence>
<evidence type="ECO:0000313" key="3">
    <source>
        <dbReference type="Proteomes" id="UP000256695"/>
    </source>
</evidence>
<dbReference type="PANTHER" id="PTHR43437">
    <property type="entry name" value="HYDROXYACYL-THIOESTER DEHYDRATASE TYPE 2, MITOCHONDRIAL-RELATED"/>
    <property type="match status" value="1"/>
</dbReference>
<sequence length="142" mass="15978">MKSYKFQDLSIGQKESFEVTLEQRHMDLFLQVSEDTNPLHTNLEYAKGCGFENLVAYGLLTTSFYSKLIGVYLPGKYSLLHGVDVSFLKPVFVGDKLLVEGKIDYINEAYRQIEIQANIFKESGGGGYIRVSKAKIKVGVLQ</sequence>
<dbReference type="OrthoDB" id="9800237at2"/>
<comment type="caution">
    <text evidence="2">The sequence shown here is derived from an EMBL/GenBank/DDBJ whole genome shotgun (WGS) entry which is preliminary data.</text>
</comment>
<dbReference type="Proteomes" id="UP000256695">
    <property type="component" value="Unassembled WGS sequence"/>
</dbReference>
<dbReference type="AlphaFoldDB" id="A0A3D8J9Q9"/>
<reference evidence="2 3" key="1">
    <citation type="submission" date="2018-04" db="EMBL/GenBank/DDBJ databases">
        <title>Novel Campyloabacter and Helicobacter Species and Strains.</title>
        <authorList>
            <person name="Mannion A.J."/>
            <person name="Shen Z."/>
            <person name="Fox J.G."/>
        </authorList>
    </citation>
    <scope>NUCLEOTIDE SEQUENCE [LARGE SCALE GENOMIC DNA]</scope>
    <source>
        <strain evidence="2 3">MIT 04-9362</strain>
    </source>
</reference>
<dbReference type="Gene3D" id="3.10.129.10">
    <property type="entry name" value="Hotdog Thioesterase"/>
    <property type="match status" value="1"/>
</dbReference>
<dbReference type="PANTHER" id="PTHR43437:SF3">
    <property type="entry name" value="HYDROXYACYL-THIOESTER DEHYDRATASE TYPE 2, MITOCHONDRIAL"/>
    <property type="match status" value="1"/>
</dbReference>
<dbReference type="InterPro" id="IPR029069">
    <property type="entry name" value="HotDog_dom_sf"/>
</dbReference>
<dbReference type="GO" id="GO:0006633">
    <property type="term" value="P:fatty acid biosynthetic process"/>
    <property type="evidence" value="ECO:0007669"/>
    <property type="project" value="TreeGrafter"/>
</dbReference>
<evidence type="ECO:0000313" key="2">
    <source>
        <dbReference type="EMBL" id="RDU73604.1"/>
    </source>
</evidence>
<protein>
    <submittedName>
        <fullName evidence="2">Dehydratase</fullName>
    </submittedName>
</protein>
<dbReference type="Pfam" id="PF01575">
    <property type="entry name" value="MaoC_dehydratas"/>
    <property type="match status" value="1"/>
</dbReference>
<keyword evidence="3" id="KW-1185">Reference proteome</keyword>